<dbReference type="PIRSF" id="PIRSF036990">
    <property type="entry name" value="UCP036990_CBS_BON"/>
    <property type="match status" value="1"/>
</dbReference>
<feature type="domain" description="BON" evidence="3">
    <location>
        <begin position="129"/>
        <end position="198"/>
    </location>
</feature>
<dbReference type="InterPro" id="IPR017080">
    <property type="entry name" value="UCP036990_CBS_BON"/>
</dbReference>
<dbReference type="PROSITE" id="PS50914">
    <property type="entry name" value="BON"/>
    <property type="match status" value="1"/>
</dbReference>
<evidence type="ECO:0000259" key="4">
    <source>
        <dbReference type="PROSITE" id="PS51371"/>
    </source>
</evidence>
<dbReference type="PANTHER" id="PTHR43080:SF29">
    <property type="entry name" value="OS02G0818000 PROTEIN"/>
    <property type="match status" value="1"/>
</dbReference>
<organism evidence="5 6">
    <name type="scientific">Streptomyces antimicrobicus</name>
    <dbReference type="NCBI Taxonomy" id="2883108"/>
    <lineage>
        <taxon>Bacteria</taxon>
        <taxon>Bacillati</taxon>
        <taxon>Actinomycetota</taxon>
        <taxon>Actinomycetes</taxon>
        <taxon>Kitasatosporales</taxon>
        <taxon>Streptomycetaceae</taxon>
        <taxon>Streptomyces</taxon>
    </lineage>
</organism>
<feature type="domain" description="CBS" evidence="4">
    <location>
        <begin position="76"/>
        <end position="133"/>
    </location>
</feature>
<evidence type="ECO:0000256" key="1">
    <source>
        <dbReference type="ARBA" id="ARBA00023122"/>
    </source>
</evidence>
<dbReference type="PANTHER" id="PTHR43080">
    <property type="entry name" value="CBS DOMAIN-CONTAINING PROTEIN CBSX3, MITOCHONDRIAL"/>
    <property type="match status" value="1"/>
</dbReference>
<evidence type="ECO:0000256" key="2">
    <source>
        <dbReference type="PROSITE-ProRule" id="PRU00703"/>
    </source>
</evidence>
<evidence type="ECO:0000313" key="6">
    <source>
        <dbReference type="Proteomes" id="UP001199054"/>
    </source>
</evidence>
<dbReference type="InterPro" id="IPR051257">
    <property type="entry name" value="Diverse_CBS-Domain"/>
</dbReference>
<accession>A0ABS8B8F5</accession>
<protein>
    <submittedName>
        <fullName evidence="5">CBS domain-containing protein</fullName>
    </submittedName>
</protein>
<evidence type="ECO:0000259" key="3">
    <source>
        <dbReference type="PROSITE" id="PS50914"/>
    </source>
</evidence>
<dbReference type="PROSITE" id="PS51371">
    <property type="entry name" value="CBS"/>
    <property type="match status" value="2"/>
</dbReference>
<dbReference type="EMBL" id="JAJAUY010000055">
    <property type="protein sequence ID" value="MCB5180862.1"/>
    <property type="molecule type" value="Genomic_DNA"/>
</dbReference>
<dbReference type="InterPro" id="IPR046342">
    <property type="entry name" value="CBS_dom_sf"/>
</dbReference>
<dbReference type="Pfam" id="PF04972">
    <property type="entry name" value="BON"/>
    <property type="match status" value="1"/>
</dbReference>
<reference evidence="5 6" key="1">
    <citation type="submission" date="2021-10" db="EMBL/GenBank/DDBJ databases">
        <title>Streptomyces sp. strain SMC 277, a novel streptomycete isolated from soil.</title>
        <authorList>
            <person name="Chanama M."/>
        </authorList>
    </citation>
    <scope>NUCLEOTIDE SEQUENCE [LARGE SCALE GENOMIC DNA]</scope>
    <source>
        <strain evidence="5 6">SMC 277</strain>
    </source>
</reference>
<dbReference type="CDD" id="cd04586">
    <property type="entry name" value="CBS_pair_BON_assoc"/>
    <property type="match status" value="1"/>
</dbReference>
<dbReference type="InterPro" id="IPR000644">
    <property type="entry name" value="CBS_dom"/>
</dbReference>
<comment type="caution">
    <text evidence="5">The sequence shown here is derived from an EMBL/GenBank/DDBJ whole genome shotgun (WGS) entry which is preliminary data.</text>
</comment>
<dbReference type="RefSeq" id="WP_226727878.1">
    <property type="nucleotide sequence ID" value="NZ_JAJAUY010000055.1"/>
</dbReference>
<feature type="domain" description="CBS" evidence="4">
    <location>
        <begin position="11"/>
        <end position="68"/>
    </location>
</feature>
<dbReference type="SMART" id="SM00116">
    <property type="entry name" value="CBS"/>
    <property type="match status" value="2"/>
</dbReference>
<keyword evidence="1 2" id="KW-0129">CBS domain</keyword>
<dbReference type="Pfam" id="PF00571">
    <property type="entry name" value="CBS"/>
    <property type="match status" value="2"/>
</dbReference>
<evidence type="ECO:0000313" key="5">
    <source>
        <dbReference type="EMBL" id="MCB5180862.1"/>
    </source>
</evidence>
<dbReference type="SUPFAM" id="SSF54631">
    <property type="entry name" value="CBS-domain pair"/>
    <property type="match status" value="1"/>
</dbReference>
<gene>
    <name evidence="5" type="ORF">LG632_15905</name>
</gene>
<dbReference type="Proteomes" id="UP001199054">
    <property type="component" value="Unassembled WGS sequence"/>
</dbReference>
<sequence>MKHLRTVDDVMTRTAICVDHDTAFKDIVETMRKGNVSALPVRTGDGRVAGVVSEADLLLGGRGTGPDRATTAEQLMTRPAVTVTKDAGIPVAARLMARGHLKRLPVVDGDGRLIGVVSRGDLLKVYLRPDADIAAEIRELITRQLVPRGSAVIHVHVAAGVAHLYGSLPDPALADVVVRAARTVPGVVDVEADLAAPAPAV</sequence>
<dbReference type="InterPro" id="IPR007055">
    <property type="entry name" value="BON_dom"/>
</dbReference>
<name>A0ABS8B8F5_9ACTN</name>
<proteinExistence type="predicted"/>
<dbReference type="Gene3D" id="3.10.580.10">
    <property type="entry name" value="CBS-domain"/>
    <property type="match status" value="1"/>
</dbReference>
<keyword evidence="6" id="KW-1185">Reference proteome</keyword>